<keyword evidence="4" id="KW-0969">Cilium</keyword>
<keyword evidence="4" id="KW-0282">Flagellum</keyword>
<reference evidence="4 5" key="1">
    <citation type="submission" date="2019-04" db="EMBL/GenBank/DDBJ databases">
        <title>Salinimonas iocasae sp. nov., a halophilic bacterium isolated from the outer tube casing of tubeworms in Okinawa Trough.</title>
        <authorList>
            <person name="Zhang H."/>
            <person name="Wang H."/>
            <person name="Li C."/>
        </authorList>
    </citation>
    <scope>NUCLEOTIDE SEQUENCE [LARGE SCALE GENOMIC DNA]</scope>
    <source>
        <strain evidence="4 5">KX18D6</strain>
    </source>
</reference>
<dbReference type="InterPro" id="IPR007809">
    <property type="entry name" value="FlgN-like"/>
</dbReference>
<sequence>MQSLLSMLDSQIAHLENLAVLLDKELHLISSRNAEELMTLLKEKEETLESIQAIDSEIHRHYQSQLSAENRSEDVQARLDQAQKCLEQCQYQTQINQTAVEQGQLRLTHLRNLMLEVRAKESLTYDKKGKPSGGKLGSGVSA</sequence>
<dbReference type="OrthoDB" id="6322270at2"/>
<protein>
    <submittedName>
        <fullName evidence="4">Flagellar protein FlgN</fullName>
    </submittedName>
</protein>
<evidence type="ECO:0000256" key="3">
    <source>
        <dbReference type="ARBA" id="ARBA00022795"/>
    </source>
</evidence>
<dbReference type="KEGG" id="salk:FBQ74_12800"/>
<accession>A0A5B7YFH9</accession>
<evidence type="ECO:0000313" key="4">
    <source>
        <dbReference type="EMBL" id="QCZ94298.1"/>
    </source>
</evidence>
<comment type="function">
    <text evidence="1">Required for the efficient initiation of filament assembly.</text>
</comment>
<name>A0A5B7YFH9_9ALTE</name>
<gene>
    <name evidence="4" type="ORF">FBQ74_12800</name>
</gene>
<dbReference type="EMBL" id="CP039852">
    <property type="protein sequence ID" value="QCZ94298.1"/>
    <property type="molecule type" value="Genomic_DNA"/>
</dbReference>
<dbReference type="GO" id="GO:0044780">
    <property type="term" value="P:bacterial-type flagellum assembly"/>
    <property type="evidence" value="ECO:0007669"/>
    <property type="project" value="InterPro"/>
</dbReference>
<keyword evidence="3" id="KW-1005">Bacterial flagellum biogenesis</keyword>
<keyword evidence="5" id="KW-1185">Reference proteome</keyword>
<evidence type="ECO:0000256" key="2">
    <source>
        <dbReference type="ARBA" id="ARBA00007703"/>
    </source>
</evidence>
<dbReference type="RefSeq" id="WP_139757038.1">
    <property type="nucleotide sequence ID" value="NZ_CP039852.1"/>
</dbReference>
<dbReference type="Proteomes" id="UP000304912">
    <property type="component" value="Chromosome"/>
</dbReference>
<dbReference type="Pfam" id="PF05130">
    <property type="entry name" value="FlgN"/>
    <property type="match status" value="1"/>
</dbReference>
<dbReference type="InterPro" id="IPR036679">
    <property type="entry name" value="FlgN-like_sf"/>
</dbReference>
<dbReference type="AlphaFoldDB" id="A0A5B7YFH9"/>
<keyword evidence="4" id="KW-0966">Cell projection</keyword>
<organism evidence="4 5">
    <name type="scientific">Salinimonas iocasae</name>
    <dbReference type="NCBI Taxonomy" id="2572577"/>
    <lineage>
        <taxon>Bacteria</taxon>
        <taxon>Pseudomonadati</taxon>
        <taxon>Pseudomonadota</taxon>
        <taxon>Gammaproteobacteria</taxon>
        <taxon>Alteromonadales</taxon>
        <taxon>Alteromonadaceae</taxon>
        <taxon>Alteromonas/Salinimonas group</taxon>
        <taxon>Salinimonas</taxon>
    </lineage>
</organism>
<dbReference type="Gene3D" id="1.20.58.300">
    <property type="entry name" value="FlgN-like"/>
    <property type="match status" value="1"/>
</dbReference>
<proteinExistence type="inferred from homology"/>
<comment type="similarity">
    <text evidence="2">Belongs to the FlgN family.</text>
</comment>
<dbReference type="SUPFAM" id="SSF140566">
    <property type="entry name" value="FlgN-like"/>
    <property type="match status" value="1"/>
</dbReference>
<evidence type="ECO:0000313" key="5">
    <source>
        <dbReference type="Proteomes" id="UP000304912"/>
    </source>
</evidence>
<evidence type="ECO:0000256" key="1">
    <source>
        <dbReference type="ARBA" id="ARBA00002397"/>
    </source>
</evidence>